<dbReference type="SUPFAM" id="SSF47413">
    <property type="entry name" value="lambda repressor-like DNA-binding domains"/>
    <property type="match status" value="1"/>
</dbReference>
<keyword evidence="2" id="KW-1185">Reference proteome</keyword>
<accession>A0A2S7U320</accession>
<proteinExistence type="predicted"/>
<comment type="caution">
    <text evidence="1">The sequence shown here is derived from an EMBL/GenBank/DDBJ whole genome shotgun (WGS) entry which is preliminary data.</text>
</comment>
<evidence type="ECO:0000313" key="1">
    <source>
        <dbReference type="EMBL" id="PQJ28784.1"/>
    </source>
</evidence>
<organism evidence="1 2">
    <name type="scientific">Rubritalea profundi</name>
    <dbReference type="NCBI Taxonomy" id="1658618"/>
    <lineage>
        <taxon>Bacteria</taxon>
        <taxon>Pseudomonadati</taxon>
        <taxon>Verrucomicrobiota</taxon>
        <taxon>Verrucomicrobiia</taxon>
        <taxon>Verrucomicrobiales</taxon>
        <taxon>Rubritaleaceae</taxon>
        <taxon>Rubritalea</taxon>
    </lineage>
</organism>
<dbReference type="InterPro" id="IPR010982">
    <property type="entry name" value="Lambda_DNA-bd_dom_sf"/>
</dbReference>
<dbReference type="PANTHER" id="PTHR40275">
    <property type="entry name" value="SSL7038 PROTEIN"/>
    <property type="match status" value="1"/>
</dbReference>
<dbReference type="GO" id="GO:0003677">
    <property type="term" value="F:DNA binding"/>
    <property type="evidence" value="ECO:0007669"/>
    <property type="project" value="InterPro"/>
</dbReference>
<dbReference type="EMBL" id="MQWA01000001">
    <property type="protein sequence ID" value="PQJ28784.1"/>
    <property type="molecule type" value="Genomic_DNA"/>
</dbReference>
<reference evidence="1 2" key="1">
    <citation type="submission" date="2016-12" db="EMBL/GenBank/DDBJ databases">
        <title>Study of bacterial adaptation to deep sea.</title>
        <authorList>
            <person name="Song J."/>
            <person name="Yoshizawa S."/>
            <person name="Kogure K."/>
        </authorList>
    </citation>
    <scope>NUCLEOTIDE SEQUENCE [LARGE SCALE GENOMIC DNA]</scope>
    <source>
        <strain evidence="1 2">SAORIC-165</strain>
    </source>
</reference>
<name>A0A2S7U320_9BACT</name>
<dbReference type="Proteomes" id="UP000239907">
    <property type="component" value="Unassembled WGS sequence"/>
</dbReference>
<dbReference type="PANTHER" id="PTHR40275:SF1">
    <property type="entry name" value="SSL7038 PROTEIN"/>
    <property type="match status" value="1"/>
</dbReference>
<dbReference type="InterPro" id="IPR014057">
    <property type="entry name" value="HI1420"/>
</dbReference>
<evidence type="ECO:0000313" key="2">
    <source>
        <dbReference type="Proteomes" id="UP000239907"/>
    </source>
</evidence>
<dbReference type="OrthoDB" id="9798416at2"/>
<dbReference type="NCBIfam" id="TIGR02684">
    <property type="entry name" value="dnstrm_HI1420"/>
    <property type="match status" value="1"/>
</dbReference>
<dbReference type="AlphaFoldDB" id="A0A2S7U320"/>
<gene>
    <name evidence="1" type="ORF">BSZ32_09945</name>
</gene>
<dbReference type="Pfam" id="PF21716">
    <property type="entry name" value="dnstrm_HI1420"/>
    <property type="match status" value="1"/>
</dbReference>
<dbReference type="RefSeq" id="WP_105043274.1">
    <property type="nucleotide sequence ID" value="NZ_MQWA01000001.1"/>
</dbReference>
<protein>
    <submittedName>
        <fullName evidence="1">Putative addiction module antidote protein</fullName>
    </submittedName>
</protein>
<sequence>MTNNKTWSEYRKSYLSDPEKAKSYLETAFEEFQTDDDRAALMLALRNVAEAQGGISKLAESVDMKRENLYRTLSEKGNPTLETLRDILNGLHLKIRLEPMVETS</sequence>